<feature type="region of interest" description="Disordered" evidence="1">
    <location>
        <begin position="1"/>
        <end position="59"/>
    </location>
</feature>
<evidence type="ECO:0000313" key="3">
    <source>
        <dbReference type="Proteomes" id="UP000054565"/>
    </source>
</evidence>
<sequence>MTHSRQCHQHRKSGRSQRQRQKGKLKKFKKTHNTERERTRRRRQQQQQSGGYIPIGQAGFSEKFCRKDIGLESAHLGDNKGVAVMSESQQIHPVSSQQNKGTANQRTGISYRRTQ</sequence>
<proteinExistence type="predicted"/>
<feature type="compositionally biased region" description="Polar residues" evidence="1">
    <location>
        <begin position="86"/>
        <end position="115"/>
    </location>
</feature>
<accession>A0A0J6Y2S2</accession>
<dbReference type="AlphaFoldDB" id="A0A0J6Y2S2"/>
<evidence type="ECO:0000313" key="2">
    <source>
        <dbReference type="EMBL" id="KMP02941.1"/>
    </source>
</evidence>
<feature type="region of interest" description="Disordered" evidence="1">
    <location>
        <begin position="83"/>
        <end position="115"/>
    </location>
</feature>
<name>A0A0J6Y2S2_COCIT</name>
<reference evidence="3" key="1">
    <citation type="journal article" date="2010" name="Genome Res.">
        <title>Population genomic sequencing of Coccidioides fungi reveals recent hybridization and transposon control.</title>
        <authorList>
            <person name="Neafsey D.E."/>
            <person name="Barker B.M."/>
            <person name="Sharpton T.J."/>
            <person name="Stajich J.E."/>
            <person name="Park D.J."/>
            <person name="Whiston E."/>
            <person name="Hung C.-Y."/>
            <person name="McMahan C."/>
            <person name="White J."/>
            <person name="Sykes S."/>
            <person name="Heiman D."/>
            <person name="Young S."/>
            <person name="Zeng Q."/>
            <person name="Abouelleil A."/>
            <person name="Aftuck L."/>
            <person name="Bessette D."/>
            <person name="Brown A."/>
            <person name="FitzGerald M."/>
            <person name="Lui A."/>
            <person name="Macdonald J.P."/>
            <person name="Priest M."/>
            <person name="Orbach M.J."/>
            <person name="Galgiani J.N."/>
            <person name="Kirkland T.N."/>
            <person name="Cole G.T."/>
            <person name="Birren B.W."/>
            <person name="Henn M.R."/>
            <person name="Taylor J.W."/>
            <person name="Rounsley S.D."/>
        </authorList>
    </citation>
    <scope>NUCLEOTIDE SEQUENCE [LARGE SCALE GENOMIC DNA]</scope>
    <source>
        <strain evidence="3">RMSCC 2394</strain>
    </source>
</reference>
<feature type="compositionally biased region" description="Basic residues" evidence="1">
    <location>
        <begin position="1"/>
        <end position="31"/>
    </location>
</feature>
<protein>
    <submittedName>
        <fullName evidence="2">Uncharacterized protein</fullName>
    </submittedName>
</protein>
<gene>
    <name evidence="2" type="ORF">CIRG_02633</name>
</gene>
<dbReference type="Proteomes" id="UP000054565">
    <property type="component" value="Unassembled WGS sequence"/>
</dbReference>
<dbReference type="EMBL" id="DS028094">
    <property type="protein sequence ID" value="KMP02941.1"/>
    <property type="molecule type" value="Genomic_DNA"/>
</dbReference>
<evidence type="ECO:0000256" key="1">
    <source>
        <dbReference type="SAM" id="MobiDB-lite"/>
    </source>
</evidence>
<organism evidence="2 3">
    <name type="scientific">Coccidioides immitis RMSCC 2394</name>
    <dbReference type="NCBI Taxonomy" id="404692"/>
    <lineage>
        <taxon>Eukaryota</taxon>
        <taxon>Fungi</taxon>
        <taxon>Dikarya</taxon>
        <taxon>Ascomycota</taxon>
        <taxon>Pezizomycotina</taxon>
        <taxon>Eurotiomycetes</taxon>
        <taxon>Eurotiomycetidae</taxon>
        <taxon>Onygenales</taxon>
        <taxon>Onygenaceae</taxon>
        <taxon>Coccidioides</taxon>
    </lineage>
</organism>